<proteinExistence type="predicted"/>
<dbReference type="STRING" id="4072.A0A2G3A4P2"/>
<protein>
    <submittedName>
        <fullName evidence="1">Uncharacterized protein</fullName>
    </submittedName>
</protein>
<gene>
    <name evidence="1" type="ORF">T459_04318</name>
</gene>
<name>A0A2G3A4P2_CAPAN</name>
<keyword evidence="2" id="KW-1185">Reference proteome</keyword>
<dbReference type="Proteomes" id="UP000222542">
    <property type="component" value="Unassembled WGS sequence"/>
</dbReference>
<dbReference type="EMBL" id="AYRZ02000002">
    <property type="protein sequence ID" value="PHT89205.1"/>
    <property type="molecule type" value="Genomic_DNA"/>
</dbReference>
<comment type="caution">
    <text evidence="1">The sequence shown here is derived from an EMBL/GenBank/DDBJ whole genome shotgun (WGS) entry which is preliminary data.</text>
</comment>
<evidence type="ECO:0000313" key="1">
    <source>
        <dbReference type="EMBL" id="PHT89205.1"/>
    </source>
</evidence>
<evidence type="ECO:0000313" key="2">
    <source>
        <dbReference type="Proteomes" id="UP000222542"/>
    </source>
</evidence>
<organism evidence="1 2">
    <name type="scientific">Capsicum annuum</name>
    <name type="common">Capsicum pepper</name>
    <dbReference type="NCBI Taxonomy" id="4072"/>
    <lineage>
        <taxon>Eukaryota</taxon>
        <taxon>Viridiplantae</taxon>
        <taxon>Streptophyta</taxon>
        <taxon>Embryophyta</taxon>
        <taxon>Tracheophyta</taxon>
        <taxon>Spermatophyta</taxon>
        <taxon>Magnoliopsida</taxon>
        <taxon>eudicotyledons</taxon>
        <taxon>Gunneridae</taxon>
        <taxon>Pentapetalae</taxon>
        <taxon>asterids</taxon>
        <taxon>lamiids</taxon>
        <taxon>Solanales</taxon>
        <taxon>Solanaceae</taxon>
        <taxon>Solanoideae</taxon>
        <taxon>Capsiceae</taxon>
        <taxon>Capsicum</taxon>
    </lineage>
</organism>
<reference evidence="1 2" key="1">
    <citation type="journal article" date="2014" name="Nat. Genet.">
        <title>Genome sequence of the hot pepper provides insights into the evolution of pungency in Capsicum species.</title>
        <authorList>
            <person name="Kim S."/>
            <person name="Park M."/>
            <person name="Yeom S.I."/>
            <person name="Kim Y.M."/>
            <person name="Lee J.M."/>
            <person name="Lee H.A."/>
            <person name="Seo E."/>
            <person name="Choi J."/>
            <person name="Cheong K."/>
            <person name="Kim K.T."/>
            <person name="Jung K."/>
            <person name="Lee G.W."/>
            <person name="Oh S.K."/>
            <person name="Bae C."/>
            <person name="Kim S.B."/>
            <person name="Lee H.Y."/>
            <person name="Kim S.Y."/>
            <person name="Kim M.S."/>
            <person name="Kang B.C."/>
            <person name="Jo Y.D."/>
            <person name="Yang H.B."/>
            <person name="Jeong H.J."/>
            <person name="Kang W.H."/>
            <person name="Kwon J.K."/>
            <person name="Shin C."/>
            <person name="Lim J.Y."/>
            <person name="Park J.H."/>
            <person name="Huh J.H."/>
            <person name="Kim J.S."/>
            <person name="Kim B.D."/>
            <person name="Cohen O."/>
            <person name="Paran I."/>
            <person name="Suh M.C."/>
            <person name="Lee S.B."/>
            <person name="Kim Y.K."/>
            <person name="Shin Y."/>
            <person name="Noh S.J."/>
            <person name="Park J."/>
            <person name="Seo Y.S."/>
            <person name="Kwon S.Y."/>
            <person name="Kim H.A."/>
            <person name="Park J.M."/>
            <person name="Kim H.J."/>
            <person name="Choi S.B."/>
            <person name="Bosland P.W."/>
            <person name="Reeves G."/>
            <person name="Jo S.H."/>
            <person name="Lee B.W."/>
            <person name="Cho H.T."/>
            <person name="Choi H.S."/>
            <person name="Lee M.S."/>
            <person name="Yu Y."/>
            <person name="Do Choi Y."/>
            <person name="Park B.S."/>
            <person name="van Deynze A."/>
            <person name="Ashrafi H."/>
            <person name="Hill T."/>
            <person name="Kim W.T."/>
            <person name="Pai H.S."/>
            <person name="Ahn H.K."/>
            <person name="Yeam I."/>
            <person name="Giovannoni J.J."/>
            <person name="Rose J.K."/>
            <person name="Sorensen I."/>
            <person name="Lee S.J."/>
            <person name="Kim R.W."/>
            <person name="Choi I.Y."/>
            <person name="Choi B.S."/>
            <person name="Lim J.S."/>
            <person name="Lee Y.H."/>
            <person name="Choi D."/>
        </authorList>
    </citation>
    <scope>NUCLEOTIDE SEQUENCE [LARGE SCALE GENOMIC DNA]</scope>
    <source>
        <strain evidence="2">cv. CM334</strain>
    </source>
</reference>
<reference evidence="1 2" key="2">
    <citation type="journal article" date="2017" name="Genome Biol.">
        <title>New reference genome sequences of hot pepper reveal the massive evolution of plant disease-resistance genes by retroduplication.</title>
        <authorList>
            <person name="Kim S."/>
            <person name="Park J."/>
            <person name="Yeom S.I."/>
            <person name="Kim Y.M."/>
            <person name="Seo E."/>
            <person name="Kim K.T."/>
            <person name="Kim M.S."/>
            <person name="Lee J.M."/>
            <person name="Cheong K."/>
            <person name="Shin H.S."/>
            <person name="Kim S.B."/>
            <person name="Han K."/>
            <person name="Lee J."/>
            <person name="Park M."/>
            <person name="Lee H.A."/>
            <person name="Lee H.Y."/>
            <person name="Lee Y."/>
            <person name="Oh S."/>
            <person name="Lee J.H."/>
            <person name="Choi E."/>
            <person name="Choi E."/>
            <person name="Lee S.E."/>
            <person name="Jeon J."/>
            <person name="Kim H."/>
            <person name="Choi G."/>
            <person name="Song H."/>
            <person name="Lee J."/>
            <person name="Lee S.C."/>
            <person name="Kwon J.K."/>
            <person name="Lee H.Y."/>
            <person name="Koo N."/>
            <person name="Hong Y."/>
            <person name="Kim R.W."/>
            <person name="Kang W.H."/>
            <person name="Huh J.H."/>
            <person name="Kang B.C."/>
            <person name="Yang T.J."/>
            <person name="Lee Y.H."/>
            <person name="Bennetzen J.L."/>
            <person name="Choi D."/>
        </authorList>
    </citation>
    <scope>NUCLEOTIDE SEQUENCE [LARGE SCALE GENOMIC DNA]</scope>
    <source>
        <strain evidence="2">cv. CM334</strain>
    </source>
</reference>
<accession>A0A2G3A4P2</accession>
<dbReference type="Gramene" id="PHT89205">
    <property type="protein sequence ID" value="PHT89205"/>
    <property type="gene ID" value="T459_04318"/>
</dbReference>
<dbReference type="AlphaFoldDB" id="A0A2G3A4P2"/>
<sequence length="84" mass="9262">MLLCFQSQLGGKLLIFQYTFPSLGVGHLRLRGDDLRDYGTNKEHILRILEAEVDPESGLSGCQVNLSTGVESPSMKGGQMHTLR</sequence>